<dbReference type="InterPro" id="IPR037925">
    <property type="entry name" value="FlgE/F/G-like"/>
</dbReference>
<dbReference type="OrthoDB" id="9804559at2"/>
<evidence type="ECO:0000259" key="9">
    <source>
        <dbReference type="Pfam" id="PF06429"/>
    </source>
</evidence>
<dbReference type="InterPro" id="IPR012834">
    <property type="entry name" value="FlgG_G_neg"/>
</dbReference>
<evidence type="ECO:0000313" key="11">
    <source>
        <dbReference type="EMBL" id="TRO83098.1"/>
    </source>
</evidence>
<evidence type="ECO:0000256" key="7">
    <source>
        <dbReference type="RuleBase" id="RU362116"/>
    </source>
</evidence>
<accession>A0A550JIR2</accession>
<dbReference type="GO" id="GO:0071978">
    <property type="term" value="P:bacterial-type flagellum-dependent swarming motility"/>
    <property type="evidence" value="ECO:0007669"/>
    <property type="project" value="TreeGrafter"/>
</dbReference>
<evidence type="ECO:0000256" key="2">
    <source>
        <dbReference type="ARBA" id="ARBA00009677"/>
    </source>
</evidence>
<comment type="subcellular location">
    <subcellularLocation>
        <location evidence="1 7">Bacterial flagellum basal body</location>
    </subcellularLocation>
</comment>
<feature type="domain" description="Flagellar basal-body/hook protein C-terminal" evidence="9">
    <location>
        <begin position="216"/>
        <end position="260"/>
    </location>
</feature>
<reference evidence="11 12" key="1">
    <citation type="submission" date="2019-07" db="EMBL/GenBank/DDBJ databases">
        <title>Insights of Desulfuromonas acetexigens electromicrobiology.</title>
        <authorList>
            <person name="Katuri K."/>
            <person name="Sapireddy V."/>
            <person name="Shaw D.R."/>
            <person name="Saikaly P."/>
        </authorList>
    </citation>
    <scope>NUCLEOTIDE SEQUENCE [LARGE SCALE GENOMIC DNA]</scope>
    <source>
        <strain evidence="11 12">2873</strain>
    </source>
</reference>
<keyword evidence="11" id="KW-0969">Cilium</keyword>
<feature type="domain" description="Flagellar basal body rod protein N-terminal" evidence="8">
    <location>
        <begin position="7"/>
        <end position="35"/>
    </location>
</feature>
<evidence type="ECO:0000256" key="5">
    <source>
        <dbReference type="ARBA" id="ARBA00025933"/>
    </source>
</evidence>
<dbReference type="InterPro" id="IPR020013">
    <property type="entry name" value="Flagellar_FlgE/F/G"/>
</dbReference>
<keyword evidence="11" id="KW-0966">Cell projection</keyword>
<dbReference type="NCBIfam" id="TIGR02488">
    <property type="entry name" value="flgG_G_neg"/>
    <property type="match status" value="1"/>
</dbReference>
<evidence type="ECO:0000259" key="10">
    <source>
        <dbReference type="Pfam" id="PF22692"/>
    </source>
</evidence>
<comment type="similarity">
    <text evidence="2 7">Belongs to the flagella basal body rod proteins family.</text>
</comment>
<dbReference type="Pfam" id="PF06429">
    <property type="entry name" value="Flg_bbr_C"/>
    <property type="match status" value="1"/>
</dbReference>
<dbReference type="GO" id="GO:0009426">
    <property type="term" value="C:bacterial-type flagellum basal body, distal rod"/>
    <property type="evidence" value="ECO:0007669"/>
    <property type="project" value="UniProtKB-UniRule"/>
</dbReference>
<organism evidence="11 12">
    <name type="scientific">Trichloromonas acetexigens</name>
    <dbReference type="NCBI Taxonomy" id="38815"/>
    <lineage>
        <taxon>Bacteria</taxon>
        <taxon>Pseudomonadati</taxon>
        <taxon>Thermodesulfobacteriota</taxon>
        <taxon>Desulfuromonadia</taxon>
        <taxon>Desulfuromonadales</taxon>
        <taxon>Trichloromonadaceae</taxon>
        <taxon>Trichloromonas</taxon>
    </lineage>
</organism>
<dbReference type="AlphaFoldDB" id="A0A550JIR2"/>
<dbReference type="PANTHER" id="PTHR30435">
    <property type="entry name" value="FLAGELLAR PROTEIN"/>
    <property type="match status" value="1"/>
</dbReference>
<dbReference type="Proteomes" id="UP000317155">
    <property type="component" value="Unassembled WGS sequence"/>
</dbReference>
<sequence>MIRSLWTAATGMEAQQLNMDVIANNLANVNSSGFKKSRADFQDILYQTSKLAGATAAGGGEVPTGIQVGLGSKVAAVQKVFTTGDIRTTNNELDLAIEGEGFFQVTQPDGEVAYSRGGAMKMDSTGRLVTSEGLAIEPEVVIPAGATQISIGSDGIVEVLEDGSNTPTEVGTIELARFSNPAGLKSLGHNLYGETVSSGAPETGIPGENGMGAISQGYLEGSNVSIMEEMVNMIAGQRAYEINSKAIQTADEMLQMANGLIR</sequence>
<evidence type="ECO:0000256" key="4">
    <source>
        <dbReference type="ARBA" id="ARBA00023143"/>
    </source>
</evidence>
<comment type="subunit">
    <text evidence="5">The basal body constitutes a major portion of the flagellar organelle and consists of four rings (L,P,S, and M) mounted on a central rod. The rod consists of about 26 subunits of FlgG in the distal portion, and FlgB, FlgC and FlgF are thought to build up the proximal portion of the rod with about 6 subunits each.</text>
</comment>
<keyword evidence="12" id="KW-1185">Reference proteome</keyword>
<protein>
    <recommendedName>
        <fullName evidence="3 6">Flagellar basal-body rod protein FlgG</fullName>
    </recommendedName>
</protein>
<dbReference type="SUPFAM" id="SSF117143">
    <property type="entry name" value="Flagellar hook protein flgE"/>
    <property type="match status" value="1"/>
</dbReference>
<evidence type="ECO:0000259" key="8">
    <source>
        <dbReference type="Pfam" id="PF00460"/>
    </source>
</evidence>
<keyword evidence="11" id="KW-0282">Flagellum</keyword>
<evidence type="ECO:0000256" key="6">
    <source>
        <dbReference type="NCBIfam" id="TIGR02488"/>
    </source>
</evidence>
<dbReference type="PROSITE" id="PS00588">
    <property type="entry name" value="FLAGELLA_BB_ROD"/>
    <property type="match status" value="1"/>
</dbReference>
<dbReference type="Pfam" id="PF22692">
    <property type="entry name" value="LlgE_F_G_D1"/>
    <property type="match status" value="1"/>
</dbReference>
<name>A0A550JIR2_9BACT</name>
<feature type="domain" description="Flagellar hook protein FlgE/F/G-like D1" evidence="10">
    <location>
        <begin position="96"/>
        <end position="159"/>
    </location>
</feature>
<dbReference type="InterPro" id="IPR010930">
    <property type="entry name" value="Flg_bb/hook_C_dom"/>
</dbReference>
<dbReference type="InterPro" id="IPR001444">
    <property type="entry name" value="Flag_bb_rod_N"/>
</dbReference>
<dbReference type="RefSeq" id="WP_092055545.1">
    <property type="nucleotide sequence ID" value="NZ_FOJJ01000012.1"/>
</dbReference>
<comment type="caution">
    <text evidence="11">The sequence shown here is derived from an EMBL/GenBank/DDBJ whole genome shotgun (WGS) entry which is preliminary data.</text>
</comment>
<dbReference type="InterPro" id="IPR019776">
    <property type="entry name" value="Flagellar_basal_body_rod_CS"/>
</dbReference>
<dbReference type="PANTHER" id="PTHR30435:SF19">
    <property type="entry name" value="FLAGELLAR BASAL-BODY ROD PROTEIN FLGG"/>
    <property type="match status" value="1"/>
</dbReference>
<dbReference type="EMBL" id="VJVV01000002">
    <property type="protein sequence ID" value="TRO83098.1"/>
    <property type="molecule type" value="Genomic_DNA"/>
</dbReference>
<evidence type="ECO:0000256" key="3">
    <source>
        <dbReference type="ARBA" id="ARBA00017948"/>
    </source>
</evidence>
<dbReference type="Pfam" id="PF00460">
    <property type="entry name" value="Flg_bb_rod"/>
    <property type="match status" value="1"/>
</dbReference>
<dbReference type="InterPro" id="IPR053967">
    <property type="entry name" value="LlgE_F_G-like_D1"/>
</dbReference>
<evidence type="ECO:0000256" key="1">
    <source>
        <dbReference type="ARBA" id="ARBA00004117"/>
    </source>
</evidence>
<evidence type="ECO:0000313" key="12">
    <source>
        <dbReference type="Proteomes" id="UP000317155"/>
    </source>
</evidence>
<keyword evidence="4 7" id="KW-0975">Bacterial flagellum</keyword>
<gene>
    <name evidence="11" type="primary">flgG</name>
    <name evidence="11" type="ORF">FL622_03175</name>
</gene>
<proteinExistence type="inferred from homology"/>
<dbReference type="NCBIfam" id="TIGR03506">
    <property type="entry name" value="FlgEFG_subfam"/>
    <property type="match status" value="2"/>
</dbReference>